<dbReference type="Gene3D" id="1.20.120.450">
    <property type="entry name" value="dinb family like domain"/>
    <property type="match status" value="1"/>
</dbReference>
<dbReference type="AlphaFoldDB" id="A0A1H1YM61"/>
<dbReference type="InterPro" id="IPR034660">
    <property type="entry name" value="DinB/YfiT-like"/>
</dbReference>
<dbReference type="SUPFAM" id="SSF109854">
    <property type="entry name" value="DinB/YfiT-like putative metalloenzymes"/>
    <property type="match status" value="1"/>
</dbReference>
<evidence type="ECO:0000313" key="2">
    <source>
        <dbReference type="EMBL" id="SDT22435.1"/>
    </source>
</evidence>
<sequence>MTEPGPGRPRYPEAVADVDPVIPDEKDWTWTLTRRCEECGLAAGAVDPASVAERAYVAAEEWVQILQSHPAVEARPEPGVWSPLEYGGHVRDVYRVFDVRLAQMLAEDGPRFANWDQDATAVLERYAEADAEVVAGELEEAAQTFVEHVRALRPAQLERTGSRSDGAEFTVATLLQYFLHDVVHHLWDVTGQQDGAASLLE</sequence>
<dbReference type="OrthoDB" id="3376896at2"/>
<organism evidence="2 3">
    <name type="scientific">Friedmanniella luteola</name>
    <dbReference type="NCBI Taxonomy" id="546871"/>
    <lineage>
        <taxon>Bacteria</taxon>
        <taxon>Bacillati</taxon>
        <taxon>Actinomycetota</taxon>
        <taxon>Actinomycetes</taxon>
        <taxon>Propionibacteriales</taxon>
        <taxon>Nocardioidaceae</taxon>
        <taxon>Friedmanniella</taxon>
    </lineage>
</organism>
<keyword evidence="3" id="KW-1185">Reference proteome</keyword>
<dbReference type="Pfam" id="PF12867">
    <property type="entry name" value="DinB_2"/>
    <property type="match status" value="1"/>
</dbReference>
<evidence type="ECO:0000313" key="3">
    <source>
        <dbReference type="Proteomes" id="UP000199092"/>
    </source>
</evidence>
<dbReference type="InterPro" id="IPR024775">
    <property type="entry name" value="DinB-like"/>
</dbReference>
<gene>
    <name evidence="2" type="ORF">SAMN04488543_3352</name>
</gene>
<reference evidence="2 3" key="1">
    <citation type="submission" date="2016-10" db="EMBL/GenBank/DDBJ databases">
        <authorList>
            <person name="de Groot N.N."/>
        </authorList>
    </citation>
    <scope>NUCLEOTIDE SEQUENCE [LARGE SCALE GENOMIC DNA]</scope>
    <source>
        <strain evidence="2 3">DSM 21741</strain>
    </source>
</reference>
<protein>
    <submittedName>
        <fullName evidence="2">DinB superfamily protein</fullName>
    </submittedName>
</protein>
<dbReference type="EMBL" id="LT629749">
    <property type="protein sequence ID" value="SDT22435.1"/>
    <property type="molecule type" value="Genomic_DNA"/>
</dbReference>
<accession>A0A1H1YM61</accession>
<dbReference type="STRING" id="546871.SAMN04488543_3352"/>
<proteinExistence type="predicted"/>
<dbReference type="Proteomes" id="UP000199092">
    <property type="component" value="Chromosome I"/>
</dbReference>
<feature type="domain" description="DinB-like" evidence="1">
    <location>
        <begin position="71"/>
        <end position="187"/>
    </location>
</feature>
<name>A0A1H1YM61_9ACTN</name>
<evidence type="ECO:0000259" key="1">
    <source>
        <dbReference type="Pfam" id="PF12867"/>
    </source>
</evidence>